<comment type="caution">
    <text evidence="1">The sequence shown here is derived from an EMBL/GenBank/DDBJ whole genome shotgun (WGS) entry which is preliminary data.</text>
</comment>
<dbReference type="AlphaFoldDB" id="A3XKZ8"/>
<protein>
    <recommendedName>
        <fullName evidence="3">Lipocalin-like domain-containing protein</fullName>
    </recommendedName>
</protein>
<keyword evidence="2" id="KW-1185">Reference proteome</keyword>
<organism evidence="1 2">
    <name type="scientific">Leeuwenhoekiella blandensis (strain CECT 7118 / CCUG 51940 / KCTC 22103 / MED217)</name>
    <name type="common">Flavobacterium sp. (strain MED217)</name>
    <dbReference type="NCBI Taxonomy" id="398720"/>
    <lineage>
        <taxon>Bacteria</taxon>
        <taxon>Pseudomonadati</taxon>
        <taxon>Bacteroidota</taxon>
        <taxon>Flavobacteriia</taxon>
        <taxon>Flavobacteriales</taxon>
        <taxon>Flavobacteriaceae</taxon>
        <taxon>Leeuwenhoekiella</taxon>
    </lineage>
</organism>
<dbReference type="PROSITE" id="PS51257">
    <property type="entry name" value="PROKAR_LIPOPROTEIN"/>
    <property type="match status" value="1"/>
</dbReference>
<dbReference type="OrthoDB" id="188084at2"/>
<name>A3XKZ8_LEEBM</name>
<dbReference type="Proteomes" id="UP000001601">
    <property type="component" value="Unassembled WGS sequence"/>
</dbReference>
<gene>
    <name evidence="1" type="ORF">MED217_01425</name>
</gene>
<reference evidence="1 2" key="1">
    <citation type="journal article" date="2007" name="Nature">
        <title>Light stimulates growth of proteorhodopsin-containing marine Flavobacteria.</title>
        <authorList>
            <person name="Gomez-Consarnau L."/>
            <person name="Gonzalez J.M."/>
            <person name="Coll-Llado M."/>
            <person name="Gourdon P."/>
            <person name="Pascher T."/>
            <person name="Neutze R."/>
            <person name="Pedros-Alio C."/>
            <person name="Pinhassi J."/>
        </authorList>
    </citation>
    <scope>NUCLEOTIDE SEQUENCE [LARGE SCALE GENOMIC DNA]</scope>
    <source>
        <strain evidence="1 2">MED217</strain>
    </source>
</reference>
<dbReference type="RefSeq" id="WP_009778680.1">
    <property type="nucleotide sequence ID" value="NZ_CH672395.1"/>
</dbReference>
<dbReference type="HOGENOM" id="CLU_1852689_0_0_10"/>
<dbReference type="STRING" id="398720.MED217_01425"/>
<evidence type="ECO:0000313" key="1">
    <source>
        <dbReference type="EMBL" id="EAQ49769.1"/>
    </source>
</evidence>
<accession>A3XKZ8</accession>
<proteinExistence type="predicted"/>
<sequence length="138" mass="15854">MYRFSFKSVNLLLGVLVLLTSCLEVKEDDRYPYTQDELMGAWETEIPLHQDEWTGITGVDLQANNQATIHLVDMSGAHEYTGSWEASGTQDLKVMEFSYDLKIEYTDPEMTRIHLGNVYVKDDQLVFSSSKLTLHKQE</sequence>
<dbReference type="EMBL" id="AANC01000003">
    <property type="protein sequence ID" value="EAQ49769.1"/>
    <property type="molecule type" value="Genomic_DNA"/>
</dbReference>
<evidence type="ECO:0008006" key="3">
    <source>
        <dbReference type="Google" id="ProtNLM"/>
    </source>
</evidence>
<evidence type="ECO:0000313" key="2">
    <source>
        <dbReference type="Proteomes" id="UP000001601"/>
    </source>
</evidence>